<gene>
    <name evidence="1" type="ORF">PYW08_016676</name>
</gene>
<sequence>MKSQKIAFTYGVIIFFMCYLSGFNWTPYLYKTGTTNNTINGTTEKIIHNNKPRFKYILQWTKPFGEPYIFMKKGQEAFLERKCEVNNCYVTSNRTYLADVTEYDAILFYCYDVSSFYRMSTKKRSEHQKYVFVCPEPAQYYPVYHETYNNFFNMTWTFKLDSDVYIGYFVIYNEKREIIGPKKEMHWLKIEEMKPINRKLKEKLDGKKKAVAWLVSNCRAPSGRNNVAKNIKQELSKYNITLDIYGACGDMKCPRNITCWQMLENDYYFYLAFENSINDDYVTEKVLNPLQHYTVPIVYGGANYTSYMPEGIYLNARTVPAKELVKKIVDIMNNKDKYYDFFRWHNHYTYSNIDEAPESDTYCNFCKKINDPDFMNRTTIKKDLARWWNGWDVGHYIMEYLLHLFGNYLNSIKIDFII</sequence>
<protein>
    <submittedName>
        <fullName evidence="1">Uncharacterized protein</fullName>
    </submittedName>
</protein>
<name>A0ACC2QXY2_9NEOP</name>
<keyword evidence="2" id="KW-1185">Reference proteome</keyword>
<evidence type="ECO:0000313" key="1">
    <source>
        <dbReference type="EMBL" id="KAJ8728291.1"/>
    </source>
</evidence>
<dbReference type="Proteomes" id="UP001231649">
    <property type="component" value="Chromosome 9"/>
</dbReference>
<evidence type="ECO:0000313" key="2">
    <source>
        <dbReference type="Proteomes" id="UP001231649"/>
    </source>
</evidence>
<proteinExistence type="predicted"/>
<reference evidence="1" key="1">
    <citation type="submission" date="2023-03" db="EMBL/GenBank/DDBJ databases">
        <title>Chromosome-level genomes of two armyworms, Mythimna separata and Mythimna loreyi, provide insights into the biosynthesis and reception of sex pheromones.</title>
        <authorList>
            <person name="Zhao H."/>
        </authorList>
    </citation>
    <scope>NUCLEOTIDE SEQUENCE</scope>
    <source>
        <strain evidence="1">BeijingLab</strain>
    </source>
</reference>
<comment type="caution">
    <text evidence="1">The sequence shown here is derived from an EMBL/GenBank/DDBJ whole genome shotgun (WGS) entry which is preliminary data.</text>
</comment>
<organism evidence="1 2">
    <name type="scientific">Mythimna loreyi</name>
    <dbReference type="NCBI Taxonomy" id="667449"/>
    <lineage>
        <taxon>Eukaryota</taxon>
        <taxon>Metazoa</taxon>
        <taxon>Ecdysozoa</taxon>
        <taxon>Arthropoda</taxon>
        <taxon>Hexapoda</taxon>
        <taxon>Insecta</taxon>
        <taxon>Pterygota</taxon>
        <taxon>Neoptera</taxon>
        <taxon>Endopterygota</taxon>
        <taxon>Lepidoptera</taxon>
        <taxon>Glossata</taxon>
        <taxon>Ditrysia</taxon>
        <taxon>Noctuoidea</taxon>
        <taxon>Noctuidae</taxon>
        <taxon>Noctuinae</taxon>
        <taxon>Hadenini</taxon>
        <taxon>Mythimna</taxon>
    </lineage>
</organism>
<accession>A0ACC2QXY2</accession>
<dbReference type="EMBL" id="CM056785">
    <property type="protein sequence ID" value="KAJ8728291.1"/>
    <property type="molecule type" value="Genomic_DNA"/>
</dbReference>